<evidence type="ECO:0000313" key="2">
    <source>
        <dbReference type="EMBL" id="KAH7328773.1"/>
    </source>
</evidence>
<proteinExistence type="predicted"/>
<keyword evidence="3" id="KW-1185">Reference proteome</keyword>
<dbReference type="Proteomes" id="UP000813444">
    <property type="component" value="Unassembled WGS sequence"/>
</dbReference>
<feature type="region of interest" description="Disordered" evidence="1">
    <location>
        <begin position="469"/>
        <end position="523"/>
    </location>
</feature>
<name>A0A8K0T2N9_9HYPO</name>
<organism evidence="2 3">
    <name type="scientific">Stachybotrys elegans</name>
    <dbReference type="NCBI Taxonomy" id="80388"/>
    <lineage>
        <taxon>Eukaryota</taxon>
        <taxon>Fungi</taxon>
        <taxon>Dikarya</taxon>
        <taxon>Ascomycota</taxon>
        <taxon>Pezizomycotina</taxon>
        <taxon>Sordariomycetes</taxon>
        <taxon>Hypocreomycetidae</taxon>
        <taxon>Hypocreales</taxon>
        <taxon>Stachybotryaceae</taxon>
        <taxon>Stachybotrys</taxon>
    </lineage>
</organism>
<dbReference type="Pfam" id="PF14441">
    <property type="entry name" value="OTT_1508_deam"/>
    <property type="match status" value="1"/>
</dbReference>
<dbReference type="OrthoDB" id="4851849at2759"/>
<accession>A0A8K0T2N9</accession>
<evidence type="ECO:0000256" key="1">
    <source>
        <dbReference type="SAM" id="MobiDB-lite"/>
    </source>
</evidence>
<dbReference type="AlphaFoldDB" id="A0A8K0T2N9"/>
<reference evidence="2" key="1">
    <citation type="journal article" date="2021" name="Nat. Commun.">
        <title>Genetic determinants of endophytism in the Arabidopsis root mycobiome.</title>
        <authorList>
            <person name="Mesny F."/>
            <person name="Miyauchi S."/>
            <person name="Thiergart T."/>
            <person name="Pickel B."/>
            <person name="Atanasova L."/>
            <person name="Karlsson M."/>
            <person name="Huettel B."/>
            <person name="Barry K.W."/>
            <person name="Haridas S."/>
            <person name="Chen C."/>
            <person name="Bauer D."/>
            <person name="Andreopoulos W."/>
            <person name="Pangilinan J."/>
            <person name="LaButti K."/>
            <person name="Riley R."/>
            <person name="Lipzen A."/>
            <person name="Clum A."/>
            <person name="Drula E."/>
            <person name="Henrissat B."/>
            <person name="Kohler A."/>
            <person name="Grigoriev I.V."/>
            <person name="Martin F.M."/>
            <person name="Hacquard S."/>
        </authorList>
    </citation>
    <scope>NUCLEOTIDE SEQUENCE</scope>
    <source>
        <strain evidence="2">MPI-CAGE-CH-0235</strain>
    </source>
</reference>
<comment type="caution">
    <text evidence="2">The sequence shown here is derived from an EMBL/GenBank/DDBJ whole genome shotgun (WGS) entry which is preliminary data.</text>
</comment>
<gene>
    <name evidence="2" type="ORF">B0I35DRAFT_418293</name>
</gene>
<dbReference type="EMBL" id="JAGPNK010000001">
    <property type="protein sequence ID" value="KAH7328773.1"/>
    <property type="molecule type" value="Genomic_DNA"/>
</dbReference>
<protein>
    <submittedName>
        <fullName evidence="2">Uncharacterized protein</fullName>
    </submittedName>
</protein>
<feature type="compositionally biased region" description="Polar residues" evidence="1">
    <location>
        <begin position="477"/>
        <end position="487"/>
    </location>
</feature>
<sequence>MSYDGHQAACAENIALLGLLDKVPAAPRRNDSVADVGVTQGRALPLSVERGLTSMLAFLSGIEKDSEHVTAVCVEERGSSLRVLIAANAKDTAASPWAGLEIIKNGYDEILGLLKGLDEKPAEEVERSVYTAILTLCCRRILQRARLEEAPGRKNRPSVQGHLHQACLELEHLPGRDAQAFFQPARSLIARLDSCARRIDTRGSIGVEEVALLVDDFVAVSEVPDLEALLLDEGNRILLKIDMSYRVGLLAIIQKTSRYKTAATSIVDIAKKYTALRTASTFIVSVDAQSMGPRAQRQTCANASFEAVLRRSCLAHGVACDVVALCRRLGLTAAQAGDEFKALLRTAAEAYKVHAEVQLMWYIDVHAAAAAGRPRVIAASKDACYLCDAIISLHGCLTTPRSHGKVYVGWRLPLAGLRVTYKEFSLETQRLVAHRVRDTLQSQGSRLGPPAESTIFSIMDTMSSTATSLARSRSVDSDQTIKATTGAQEVEAQPHGHTLSSSDSGISGQPVQGGASNAADQVDRGDAGWRSIHQGKTRLIHVSESLRVFVEYTRAQDAPPKQLSIRLLADRREEAQGDEELLVAGAGGEVHNVDSTASSPREITCGLEEGSVYFRVGREIVKTEFR</sequence>
<dbReference type="InterPro" id="IPR027796">
    <property type="entry name" value="OTT_1508_deam-like"/>
</dbReference>
<feature type="compositionally biased region" description="Polar residues" evidence="1">
    <location>
        <begin position="498"/>
        <end position="519"/>
    </location>
</feature>
<evidence type="ECO:0000313" key="3">
    <source>
        <dbReference type="Proteomes" id="UP000813444"/>
    </source>
</evidence>